<dbReference type="AlphaFoldDB" id="A0AAW1UJQ0"/>
<keyword evidence="4" id="KW-0472">Membrane</keyword>
<evidence type="ECO:0000313" key="7">
    <source>
        <dbReference type="Proteomes" id="UP001431783"/>
    </source>
</evidence>
<accession>A0AAW1UJQ0</accession>
<keyword evidence="7" id="KW-1185">Reference proteome</keyword>
<evidence type="ECO:0000313" key="6">
    <source>
        <dbReference type="EMBL" id="KAK9881061.1"/>
    </source>
</evidence>
<evidence type="ECO:0000256" key="1">
    <source>
        <dbReference type="ARBA" id="ARBA00009995"/>
    </source>
</evidence>
<comment type="caution">
    <text evidence="6">The sequence shown here is derived from an EMBL/GenBank/DDBJ whole genome shotgun (WGS) entry which is preliminary data.</text>
</comment>
<dbReference type="PANTHER" id="PTHR48043:SF159">
    <property type="entry name" value="EG:EG0003.4 PROTEIN-RELATED"/>
    <property type="match status" value="1"/>
</dbReference>
<dbReference type="Gene3D" id="3.40.50.2000">
    <property type="entry name" value="Glycogen Phosphorylase B"/>
    <property type="match status" value="2"/>
</dbReference>
<evidence type="ECO:0008006" key="8">
    <source>
        <dbReference type="Google" id="ProtNLM"/>
    </source>
</evidence>
<keyword evidence="4" id="KW-1133">Transmembrane helix</keyword>
<feature type="signal peptide" evidence="5">
    <location>
        <begin position="1"/>
        <end position="22"/>
    </location>
</feature>
<dbReference type="CDD" id="cd03784">
    <property type="entry name" value="GT1_Gtf-like"/>
    <property type="match status" value="1"/>
</dbReference>
<evidence type="ECO:0000256" key="5">
    <source>
        <dbReference type="SAM" id="SignalP"/>
    </source>
</evidence>
<dbReference type="FunFam" id="3.40.50.2000:FF:000050">
    <property type="entry name" value="UDP-glucuronosyltransferase"/>
    <property type="match status" value="1"/>
</dbReference>
<evidence type="ECO:0000256" key="3">
    <source>
        <dbReference type="ARBA" id="ARBA00022679"/>
    </source>
</evidence>
<dbReference type="PANTHER" id="PTHR48043">
    <property type="entry name" value="EG:EG0003.4 PROTEIN-RELATED"/>
    <property type="match status" value="1"/>
</dbReference>
<organism evidence="6 7">
    <name type="scientific">Henosepilachna vigintioctopunctata</name>
    <dbReference type="NCBI Taxonomy" id="420089"/>
    <lineage>
        <taxon>Eukaryota</taxon>
        <taxon>Metazoa</taxon>
        <taxon>Ecdysozoa</taxon>
        <taxon>Arthropoda</taxon>
        <taxon>Hexapoda</taxon>
        <taxon>Insecta</taxon>
        <taxon>Pterygota</taxon>
        <taxon>Neoptera</taxon>
        <taxon>Endopterygota</taxon>
        <taxon>Coleoptera</taxon>
        <taxon>Polyphaga</taxon>
        <taxon>Cucujiformia</taxon>
        <taxon>Coccinelloidea</taxon>
        <taxon>Coccinellidae</taxon>
        <taxon>Epilachninae</taxon>
        <taxon>Epilachnini</taxon>
        <taxon>Henosepilachna</taxon>
    </lineage>
</organism>
<dbReference type="Proteomes" id="UP001431783">
    <property type="component" value="Unassembled WGS sequence"/>
</dbReference>
<dbReference type="InterPro" id="IPR002213">
    <property type="entry name" value="UDP_glucos_trans"/>
</dbReference>
<dbReference type="InterPro" id="IPR050271">
    <property type="entry name" value="UDP-glycosyltransferase"/>
</dbReference>
<comment type="similarity">
    <text evidence="1">Belongs to the UDP-glycosyltransferase family.</text>
</comment>
<keyword evidence="5" id="KW-0732">Signal</keyword>
<dbReference type="EMBL" id="JARQZJ010000067">
    <property type="protein sequence ID" value="KAK9881061.1"/>
    <property type="molecule type" value="Genomic_DNA"/>
</dbReference>
<dbReference type="SUPFAM" id="SSF53756">
    <property type="entry name" value="UDP-Glycosyltransferase/glycogen phosphorylase"/>
    <property type="match status" value="1"/>
</dbReference>
<keyword evidence="2" id="KW-0328">Glycosyltransferase</keyword>
<evidence type="ECO:0000256" key="2">
    <source>
        <dbReference type="ARBA" id="ARBA00022676"/>
    </source>
</evidence>
<gene>
    <name evidence="6" type="ORF">WA026_014406</name>
</gene>
<dbReference type="Pfam" id="PF00201">
    <property type="entry name" value="UDPGT"/>
    <property type="match status" value="1"/>
</dbReference>
<keyword evidence="4" id="KW-0812">Transmembrane</keyword>
<reference evidence="6 7" key="1">
    <citation type="submission" date="2023-03" db="EMBL/GenBank/DDBJ databases">
        <title>Genome insight into feeding habits of ladybird beetles.</title>
        <authorList>
            <person name="Li H.-S."/>
            <person name="Huang Y.-H."/>
            <person name="Pang H."/>
        </authorList>
    </citation>
    <scope>NUCLEOTIDE SEQUENCE [LARGE SCALE GENOMIC DNA]</scope>
    <source>
        <strain evidence="6">SYSU_2023b</strain>
        <tissue evidence="6">Whole body</tissue>
    </source>
</reference>
<sequence length="513" mass="58320">MKFLKVVTFFVITLSLSDNIQCARILGIFYYPGKSHQMSAVTLMKILANRGHEITVVSPIGEENTPENYRQVVLKEVNEMIPDQIKNYFKLKLHPYIINYVVTTMMIPLINSTLSHPKLHDLITTEKFDLVIMEQLFSDGLAYIAHLLDVPVVYFSAFTDSLVSNPCIGNPAWPSYAPDIYSSYTSEMTFFQRLDNTVIFVINELIRNLVTLPTQNKMVQMHFPGAPHITEYYHRASIVLLNGDLSVNEPLPKVPGAIDIGGFHIRPSKPLPTDLQDILNTAAQGVIYFSMGGNIKSVDIPIEKRTMLLNVFSKLKQTVLWKWEADHLPNKSDNIVIRKWLPQNDVLAHKNVKLFITHAGLHSLLETIYHGVPCLNIPVFVDQLFNAKKTVVGGFGKTIHFDDISEENLLLAIDELLQNPNYAENAKKRSMIMRDKPMSPADTIAYWVEYAIRHKGAEHLKVASLKLYWFQYLLLDVVAFLVLCVLVLILLMKYSLKIIVGLLRENRKKSGSK</sequence>
<feature type="chain" id="PRO_5043620904" description="UDP-glucuronosyltransferase" evidence="5">
    <location>
        <begin position="23"/>
        <end position="513"/>
    </location>
</feature>
<protein>
    <recommendedName>
        <fullName evidence="8">UDP-glucuronosyltransferase</fullName>
    </recommendedName>
</protein>
<name>A0AAW1UJQ0_9CUCU</name>
<dbReference type="GO" id="GO:0008194">
    <property type="term" value="F:UDP-glycosyltransferase activity"/>
    <property type="evidence" value="ECO:0007669"/>
    <property type="project" value="InterPro"/>
</dbReference>
<feature type="transmembrane region" description="Helical" evidence="4">
    <location>
        <begin position="469"/>
        <end position="491"/>
    </location>
</feature>
<keyword evidence="3" id="KW-0808">Transferase</keyword>
<evidence type="ECO:0000256" key="4">
    <source>
        <dbReference type="SAM" id="Phobius"/>
    </source>
</evidence>
<proteinExistence type="inferred from homology"/>